<gene>
    <name evidence="1" type="ORF">UFOVP858_6</name>
</gene>
<accession>A0A6J5PCY1</accession>
<reference evidence="1" key="1">
    <citation type="submission" date="2020-04" db="EMBL/GenBank/DDBJ databases">
        <authorList>
            <person name="Chiriac C."/>
            <person name="Salcher M."/>
            <person name="Ghai R."/>
            <person name="Kavagutti S V."/>
        </authorList>
    </citation>
    <scope>NUCLEOTIDE SEQUENCE</scope>
</reference>
<dbReference type="EMBL" id="LR796806">
    <property type="protein sequence ID" value="CAB4167078.1"/>
    <property type="molecule type" value="Genomic_DNA"/>
</dbReference>
<organism evidence="1">
    <name type="scientific">uncultured Caudovirales phage</name>
    <dbReference type="NCBI Taxonomy" id="2100421"/>
    <lineage>
        <taxon>Viruses</taxon>
        <taxon>Duplodnaviria</taxon>
        <taxon>Heunggongvirae</taxon>
        <taxon>Uroviricota</taxon>
        <taxon>Caudoviricetes</taxon>
        <taxon>Peduoviridae</taxon>
        <taxon>Maltschvirus</taxon>
        <taxon>Maltschvirus maltsch</taxon>
    </lineage>
</organism>
<sequence>MKELTREAQQGAIHLKWGFLPVFMVRVAVPSSAPGIWKWGRWRYARLPEVVDLNSRLMGTWRD</sequence>
<name>A0A6J5PCY1_9CAUD</name>
<proteinExistence type="predicted"/>
<protein>
    <submittedName>
        <fullName evidence="1">Uncharacterized protein</fullName>
    </submittedName>
</protein>
<evidence type="ECO:0000313" key="1">
    <source>
        <dbReference type="EMBL" id="CAB4167078.1"/>
    </source>
</evidence>